<dbReference type="InterPro" id="IPR050808">
    <property type="entry name" value="Phage_Integrase"/>
</dbReference>
<dbReference type="InterPro" id="IPR010998">
    <property type="entry name" value="Integrase_recombinase_N"/>
</dbReference>
<gene>
    <name evidence="6" type="ORF">Dace_2824</name>
</gene>
<dbReference type="InterPro" id="IPR011010">
    <property type="entry name" value="DNA_brk_join_enz"/>
</dbReference>
<proteinExistence type="inferred from homology"/>
<dbReference type="InterPro" id="IPR038488">
    <property type="entry name" value="Integrase_DNA-bd_sf"/>
</dbReference>
<dbReference type="Pfam" id="PF13356">
    <property type="entry name" value="Arm-DNA-bind_3"/>
    <property type="match status" value="1"/>
</dbReference>
<dbReference type="GO" id="GO:0003677">
    <property type="term" value="F:DNA binding"/>
    <property type="evidence" value="ECO:0007669"/>
    <property type="project" value="UniProtKB-KW"/>
</dbReference>
<keyword evidence="3" id="KW-0238">DNA-binding</keyword>
<dbReference type="InterPro" id="IPR025166">
    <property type="entry name" value="Integrase_DNA_bind_dom"/>
</dbReference>
<dbReference type="GO" id="GO:0006310">
    <property type="term" value="P:DNA recombination"/>
    <property type="evidence" value="ECO:0007669"/>
    <property type="project" value="UniProtKB-KW"/>
</dbReference>
<dbReference type="Gene3D" id="1.10.150.130">
    <property type="match status" value="1"/>
</dbReference>
<keyword evidence="7" id="KW-1185">Reference proteome</keyword>
<dbReference type="GO" id="GO:0015074">
    <property type="term" value="P:DNA integration"/>
    <property type="evidence" value="ECO:0007669"/>
    <property type="project" value="UniProtKB-KW"/>
</dbReference>
<dbReference type="Gene3D" id="3.30.160.390">
    <property type="entry name" value="Integrase, DNA-binding domain"/>
    <property type="match status" value="1"/>
</dbReference>
<feature type="domain" description="Tyr recombinase" evidence="5">
    <location>
        <begin position="205"/>
        <end position="381"/>
    </location>
</feature>
<evidence type="ECO:0000256" key="1">
    <source>
        <dbReference type="ARBA" id="ARBA00008857"/>
    </source>
</evidence>
<evidence type="ECO:0000313" key="6">
    <source>
        <dbReference type="EMBL" id="EAT16958.1"/>
    </source>
</evidence>
<keyword evidence="4" id="KW-0233">DNA recombination</keyword>
<dbReference type="Pfam" id="PF00589">
    <property type="entry name" value="Phage_integrase"/>
    <property type="match status" value="1"/>
</dbReference>
<dbReference type="OrthoDB" id="5429327at2"/>
<accession>Q1K3L6</accession>
<keyword evidence="2" id="KW-0229">DNA integration</keyword>
<dbReference type="RefSeq" id="WP_005997805.1">
    <property type="nucleotide sequence ID" value="NZ_AAEW02000002.1"/>
</dbReference>
<dbReference type="EMBL" id="AAEW02000002">
    <property type="protein sequence ID" value="EAT16958.1"/>
    <property type="molecule type" value="Genomic_DNA"/>
</dbReference>
<sequence length="397" mass="45454">MTRTKTKRMTVRVIESLPGPPSNSKTSNIEYSVAQETNLCLAVYKNGSRSWRFKQKFRGKRLFITIGPYPLFSLQEAIDKTRHFKRLIADGIDPRQEQQPQSQLTLAQFVEQDFLPYARKHYKTFHNQQNMLDKRIIKTFGATPLADISKREVMLFHQQVCDETSGTTGNRHLSLLSSIFKLALEYDLLEKNPCRGIKKAKENRSRDRFLQEDEYTRFIQVLQTKLDQPSACAIFLLIALGMRKSELLSLRWEDVSLADRHLHLRDTKNGESRYVALNSVSHGLLTKMKQKRKASNPWVFPSRTSSESGHLQDVRRTFATVCRESKITGLRIHDLRRSHASHLLNAGVDISIVGKILGHKSLKSTQIYAKVATSSLARTSEIASRKIEEVMNQAPDS</sequence>
<reference evidence="6" key="1">
    <citation type="submission" date="2006-05" db="EMBL/GenBank/DDBJ databases">
        <title>Annotation of the draft genome assembly of Desulfuromonas acetoxidans DSM 684.</title>
        <authorList>
            <consortium name="US DOE Joint Genome Institute (JGI-ORNL)"/>
            <person name="Larimer F."/>
            <person name="Land M."/>
            <person name="Hauser L."/>
        </authorList>
    </citation>
    <scope>NUCLEOTIDE SEQUENCE [LARGE SCALE GENOMIC DNA]</scope>
    <source>
        <strain evidence="6">DSM 684</strain>
    </source>
</reference>
<dbReference type="InterPro" id="IPR013762">
    <property type="entry name" value="Integrase-like_cat_sf"/>
</dbReference>
<dbReference type="InterPro" id="IPR002104">
    <property type="entry name" value="Integrase_catalytic"/>
</dbReference>
<dbReference type="PANTHER" id="PTHR30629:SF2">
    <property type="entry name" value="PROPHAGE INTEGRASE INTS-RELATED"/>
    <property type="match status" value="1"/>
</dbReference>
<evidence type="ECO:0000256" key="4">
    <source>
        <dbReference type="ARBA" id="ARBA00023172"/>
    </source>
</evidence>
<reference evidence="6" key="2">
    <citation type="submission" date="2006-05" db="EMBL/GenBank/DDBJ databases">
        <title>Sequencing of the draft genome and assembly of Desulfuromonas acetoxidans DSM 684.</title>
        <authorList>
            <consortium name="US DOE Joint Genome Institute (JGI-PGF)"/>
            <person name="Copeland A."/>
            <person name="Lucas S."/>
            <person name="Lapidus A."/>
            <person name="Barry K."/>
            <person name="Detter J.C."/>
            <person name="Glavina del Rio T."/>
            <person name="Hammon N."/>
            <person name="Israni S."/>
            <person name="Dalin E."/>
            <person name="Tice H."/>
            <person name="Bruce D."/>
            <person name="Pitluck S."/>
            <person name="Richardson P."/>
        </authorList>
    </citation>
    <scope>NUCLEOTIDE SEQUENCE [LARGE SCALE GENOMIC DNA]</scope>
    <source>
        <strain evidence="6">DSM 684</strain>
    </source>
</reference>
<name>Q1K3L6_DESA6</name>
<dbReference type="PROSITE" id="PS51898">
    <property type="entry name" value="TYR_RECOMBINASE"/>
    <property type="match status" value="1"/>
</dbReference>
<dbReference type="Proteomes" id="UP000005695">
    <property type="component" value="Unassembled WGS sequence"/>
</dbReference>
<evidence type="ECO:0000259" key="5">
    <source>
        <dbReference type="PROSITE" id="PS51898"/>
    </source>
</evidence>
<dbReference type="PANTHER" id="PTHR30629">
    <property type="entry name" value="PROPHAGE INTEGRASE"/>
    <property type="match status" value="1"/>
</dbReference>
<comment type="caution">
    <text evidence="6">The sequence shown here is derived from an EMBL/GenBank/DDBJ whole genome shotgun (WGS) entry which is preliminary data.</text>
</comment>
<dbReference type="Gene3D" id="1.10.443.10">
    <property type="entry name" value="Intergrase catalytic core"/>
    <property type="match status" value="1"/>
</dbReference>
<evidence type="ECO:0000256" key="2">
    <source>
        <dbReference type="ARBA" id="ARBA00022908"/>
    </source>
</evidence>
<dbReference type="CDD" id="cd00796">
    <property type="entry name" value="INT_Rci_Hp1_C"/>
    <property type="match status" value="1"/>
</dbReference>
<dbReference type="SUPFAM" id="SSF56349">
    <property type="entry name" value="DNA breaking-rejoining enzymes"/>
    <property type="match status" value="1"/>
</dbReference>
<evidence type="ECO:0000256" key="3">
    <source>
        <dbReference type="ARBA" id="ARBA00023125"/>
    </source>
</evidence>
<protein>
    <submittedName>
        <fullName evidence="6">Phage integrase</fullName>
    </submittedName>
</protein>
<organism evidence="6 7">
    <name type="scientific">Desulfuromonas acetoxidans (strain DSM 684 / 11070)</name>
    <dbReference type="NCBI Taxonomy" id="281689"/>
    <lineage>
        <taxon>Bacteria</taxon>
        <taxon>Pseudomonadati</taxon>
        <taxon>Thermodesulfobacteriota</taxon>
        <taxon>Desulfuromonadia</taxon>
        <taxon>Desulfuromonadales</taxon>
        <taxon>Desulfuromonadaceae</taxon>
        <taxon>Desulfuromonas</taxon>
    </lineage>
</organism>
<evidence type="ECO:0000313" key="7">
    <source>
        <dbReference type="Proteomes" id="UP000005695"/>
    </source>
</evidence>
<dbReference type="AlphaFoldDB" id="Q1K3L6"/>
<comment type="similarity">
    <text evidence="1">Belongs to the 'phage' integrase family.</text>
</comment>